<accession>C9RR42</accession>
<protein>
    <submittedName>
        <fullName evidence="2">Uncharacterized protein</fullName>
    </submittedName>
</protein>
<dbReference type="AlphaFoldDB" id="C9RR42"/>
<name>C9RR42_FIBSS</name>
<dbReference type="RefSeq" id="WP_014546123.1">
    <property type="nucleotide sequence ID" value="NC_013410.1"/>
</dbReference>
<dbReference type="Proteomes" id="UP000000517">
    <property type="component" value="Chromosome"/>
</dbReference>
<organism evidence="2 3">
    <name type="scientific">Fibrobacter succinogenes (strain ATCC 19169 / S85)</name>
    <dbReference type="NCBI Taxonomy" id="59374"/>
    <lineage>
        <taxon>Bacteria</taxon>
        <taxon>Pseudomonadati</taxon>
        <taxon>Fibrobacterota</taxon>
        <taxon>Fibrobacteria</taxon>
        <taxon>Fibrobacterales</taxon>
        <taxon>Fibrobacteraceae</taxon>
        <taxon>Fibrobacter</taxon>
    </lineage>
</organism>
<reference evidence="3" key="2">
    <citation type="submission" date="2010-08" db="EMBL/GenBank/DDBJ databases">
        <title>Complete sequence of Fibrobacter succinogenes subsp. succinogenes S85.</title>
        <authorList>
            <person name="Durkin A.S."/>
            <person name="Nelson K.E."/>
            <person name="Morrison M."/>
            <person name="Forsberg C.W."/>
            <person name="Wilson D.B."/>
            <person name="Russell J.B."/>
            <person name="Cann I.K.O."/>
            <person name="Mackie R.I."/>
            <person name="White B.A."/>
        </authorList>
    </citation>
    <scope>NUCLEOTIDE SEQUENCE [LARGE SCALE GENOMIC DNA]</scope>
    <source>
        <strain evidence="3">ATCC 19169 / S85</strain>
    </source>
</reference>
<dbReference type="HOGENOM" id="CLU_2408927_0_0_0"/>
<gene>
    <name evidence="1" type="ordered locus">Fisuc_1431</name>
    <name evidence="2" type="ordered locus">FSU_1900</name>
</gene>
<evidence type="ECO:0000313" key="4">
    <source>
        <dbReference type="Proteomes" id="UP000001497"/>
    </source>
</evidence>
<dbReference type="KEGG" id="fsc:FSU_1900"/>
<evidence type="ECO:0000313" key="2">
    <source>
        <dbReference type="EMBL" id="ADL25714.1"/>
    </source>
</evidence>
<sequence>MPKVKRTVVMCEKCNSEFTVSESFAKSMKYCPACSSALAPSIEEVQKDLKFLVASYIDKYGMDFVLDAIKSIKMEEGVTALQSLVDEYHLLR</sequence>
<reference evidence="2" key="3">
    <citation type="submission" date="2010-08" db="EMBL/GenBank/DDBJ databases">
        <authorList>
            <person name="Durkin A.S."/>
            <person name="Nelson K.E."/>
            <person name="Morrison M."/>
            <person name="Forsberg C.W."/>
            <person name="Wilson D.B."/>
            <person name="Russell J.B."/>
            <person name="Cann I.K.O."/>
            <person name="Mackie R.I."/>
            <person name="White B.A."/>
        </authorList>
    </citation>
    <scope>NUCLEOTIDE SEQUENCE</scope>
    <source>
        <strain evidence="2">S85</strain>
    </source>
</reference>
<evidence type="ECO:0000313" key="3">
    <source>
        <dbReference type="Proteomes" id="UP000000517"/>
    </source>
</evidence>
<dbReference type="KEGG" id="fsu:Fisuc_1431"/>
<reference evidence="1 4" key="1">
    <citation type="submission" date="2009-10" db="EMBL/GenBank/DDBJ databases">
        <title>Complete sequence of Fibrobacter succinogenes subsp. succinogenes S85.</title>
        <authorList>
            <consortium name="US DOE Joint Genome Institute"/>
            <person name="Lucas S."/>
            <person name="Copeland A."/>
            <person name="Lapidus A."/>
            <person name="Glavina del Rio T."/>
            <person name="Tice H."/>
            <person name="Bruce D."/>
            <person name="Goodwin L."/>
            <person name="Pitluck S."/>
            <person name="Chertkov O."/>
            <person name="Detter J.C."/>
            <person name="Han C."/>
            <person name="Tapia R."/>
            <person name="Larimer F."/>
            <person name="Land M."/>
            <person name="Hauser L."/>
            <person name="Kyrpides N."/>
            <person name="Mikhailova N."/>
            <person name="Weimer P.J."/>
            <person name="Stevenson D.M."/>
            <person name="Boyum J."/>
            <person name="Brumm P.I."/>
            <person name="Mead D."/>
        </authorList>
    </citation>
    <scope>NUCLEOTIDE SEQUENCE [LARGE SCALE GENOMIC DNA]</scope>
    <source>
        <strain evidence="4">ATCC 19169 / S85</strain>
        <strain evidence="1">S85</strain>
    </source>
</reference>
<evidence type="ECO:0000313" key="1">
    <source>
        <dbReference type="EMBL" id="ACX75028.1"/>
    </source>
</evidence>
<keyword evidence="4" id="KW-1185">Reference proteome</keyword>
<dbReference type="EMBL" id="CP001792">
    <property type="protein sequence ID" value="ACX75028.1"/>
    <property type="molecule type" value="Genomic_DNA"/>
</dbReference>
<dbReference type="OrthoDB" id="9813079at2"/>
<dbReference type="Proteomes" id="UP000001497">
    <property type="component" value="Chromosome"/>
</dbReference>
<proteinExistence type="predicted"/>
<dbReference type="EMBL" id="CP002158">
    <property type="protein sequence ID" value="ADL25714.1"/>
    <property type="molecule type" value="Genomic_DNA"/>
</dbReference>